<evidence type="ECO:0000256" key="1">
    <source>
        <dbReference type="SAM" id="MobiDB-lite"/>
    </source>
</evidence>
<accession>A0A533IGF0</accession>
<reference evidence="3 4" key="1">
    <citation type="journal article" date="2017" name="Nat. Commun.">
        <title>In situ click chemistry generation of cyclooxygenase-2 inhibitors.</title>
        <authorList>
            <person name="Bhardwaj A."/>
            <person name="Kaur J."/>
            <person name="Wuest M."/>
            <person name="Wuest F."/>
        </authorList>
    </citation>
    <scope>NUCLEOTIDE SEQUENCE [LARGE SCALE GENOMIC DNA]</scope>
    <source>
        <strain evidence="3">S2_012_000_R3_94</strain>
    </source>
</reference>
<name>A0A533IGF0_PARDE</name>
<feature type="region of interest" description="Disordered" evidence="1">
    <location>
        <begin position="1"/>
        <end position="23"/>
    </location>
</feature>
<evidence type="ECO:0000313" key="4">
    <source>
        <dbReference type="Proteomes" id="UP000315344"/>
    </source>
</evidence>
<dbReference type="InterPro" id="IPR003646">
    <property type="entry name" value="SH3-like_bac-type"/>
</dbReference>
<dbReference type="Pfam" id="PF08239">
    <property type="entry name" value="SH3_3"/>
    <property type="match status" value="1"/>
</dbReference>
<dbReference type="SMART" id="SM00287">
    <property type="entry name" value="SH3b"/>
    <property type="match status" value="1"/>
</dbReference>
<evidence type="ECO:0000313" key="3">
    <source>
        <dbReference type="EMBL" id="TKW68648.1"/>
    </source>
</evidence>
<sequence>MKRSVWSQGWLGATGHRGPQRSENNMRNLLAMTTAASLVLTGAAVAETMATAGTDLNMRSGPGVQHDVTGTIKGGDELTVNGCIESANWCEVVYQDQTGWAYGDYLAAKVGEEFKPIYPNRQEIGVTVIEAPVVDEAEEGQNAAVGAATGAAMGALVAGPLGAIVGATAGTAAGATATEPSTEVTTYIEANPQEPVVLDGEVVIGAGVPEEVTLYEVPDAPEYRYVTINGQRVLVNPENRQIVYIYR</sequence>
<dbReference type="PROSITE" id="PS51781">
    <property type="entry name" value="SH3B"/>
    <property type="match status" value="1"/>
</dbReference>
<comment type="caution">
    <text evidence="3">The sequence shown here is derived from an EMBL/GenBank/DDBJ whole genome shotgun (WGS) entry which is preliminary data.</text>
</comment>
<dbReference type="Proteomes" id="UP000315344">
    <property type="component" value="Unassembled WGS sequence"/>
</dbReference>
<organism evidence="3 4">
    <name type="scientific">Paracoccus denitrificans</name>
    <dbReference type="NCBI Taxonomy" id="266"/>
    <lineage>
        <taxon>Bacteria</taxon>
        <taxon>Pseudomonadati</taxon>
        <taxon>Pseudomonadota</taxon>
        <taxon>Alphaproteobacteria</taxon>
        <taxon>Rhodobacterales</taxon>
        <taxon>Paracoccaceae</taxon>
        <taxon>Paracoccus</taxon>
    </lineage>
</organism>
<dbReference type="Gene3D" id="2.30.30.40">
    <property type="entry name" value="SH3 Domains"/>
    <property type="match status" value="1"/>
</dbReference>
<dbReference type="EMBL" id="VAFL01000001">
    <property type="protein sequence ID" value="TKW68648.1"/>
    <property type="molecule type" value="Genomic_DNA"/>
</dbReference>
<dbReference type="AlphaFoldDB" id="A0A533IGF0"/>
<dbReference type="Pfam" id="PF06823">
    <property type="entry name" value="DUF1236"/>
    <property type="match status" value="1"/>
</dbReference>
<dbReference type="InterPro" id="IPR009642">
    <property type="entry name" value="DUF1236"/>
</dbReference>
<evidence type="ECO:0000259" key="2">
    <source>
        <dbReference type="PROSITE" id="PS51781"/>
    </source>
</evidence>
<proteinExistence type="predicted"/>
<protein>
    <submittedName>
        <fullName evidence="3">DUF1236 domain-containing protein</fullName>
    </submittedName>
</protein>
<gene>
    <name evidence="3" type="ORF">DI616_01240</name>
</gene>
<feature type="domain" description="SH3b" evidence="2">
    <location>
        <begin position="47"/>
        <end position="110"/>
    </location>
</feature>